<gene>
    <name evidence="1" type="ORF">UFOPK1711_01867</name>
</gene>
<name>A0A6J6FVZ8_9ZZZZ</name>
<reference evidence="1" key="1">
    <citation type="submission" date="2020-05" db="EMBL/GenBank/DDBJ databases">
        <authorList>
            <person name="Chiriac C."/>
            <person name="Salcher M."/>
            <person name="Ghai R."/>
            <person name="Kavagutti S V."/>
        </authorList>
    </citation>
    <scope>NUCLEOTIDE SEQUENCE</scope>
</reference>
<sequence>MLIYAVGIVHRWRAIERQTYQHLFRCEKLTPLVVEQSPVGLQREFEESLWPGDFPRFRNKSSIELNTHEGGLTTLKGNSDFASAVCLDELGQVGRDEIVRHSKAIARIQLFL</sequence>
<proteinExistence type="predicted"/>
<organism evidence="1">
    <name type="scientific">freshwater metagenome</name>
    <dbReference type="NCBI Taxonomy" id="449393"/>
    <lineage>
        <taxon>unclassified sequences</taxon>
        <taxon>metagenomes</taxon>
        <taxon>ecological metagenomes</taxon>
    </lineage>
</organism>
<dbReference type="AlphaFoldDB" id="A0A6J6FVZ8"/>
<accession>A0A6J6FVZ8</accession>
<dbReference type="EMBL" id="CAEZTR010000179">
    <property type="protein sequence ID" value="CAB4591849.1"/>
    <property type="molecule type" value="Genomic_DNA"/>
</dbReference>
<evidence type="ECO:0000313" key="1">
    <source>
        <dbReference type="EMBL" id="CAB4591849.1"/>
    </source>
</evidence>
<protein>
    <submittedName>
        <fullName evidence="1">Unannotated protein</fullName>
    </submittedName>
</protein>